<dbReference type="Pfam" id="PF01381">
    <property type="entry name" value="HTH_3"/>
    <property type="match status" value="1"/>
</dbReference>
<evidence type="ECO:0000256" key="1">
    <source>
        <dbReference type="ARBA" id="ARBA00007227"/>
    </source>
</evidence>
<dbReference type="EMBL" id="JAVDPW010000014">
    <property type="protein sequence ID" value="MDR6293797.1"/>
    <property type="molecule type" value="Genomic_DNA"/>
</dbReference>
<dbReference type="SUPFAM" id="SSF47413">
    <property type="entry name" value="lambda repressor-like DNA-binding domains"/>
    <property type="match status" value="1"/>
</dbReference>
<dbReference type="InterPro" id="IPR010359">
    <property type="entry name" value="IrrE_HExxH"/>
</dbReference>
<dbReference type="InterPro" id="IPR052345">
    <property type="entry name" value="Rad_response_metalloprotease"/>
</dbReference>
<gene>
    <name evidence="3" type="ORF">E9232_006350</name>
</gene>
<reference evidence="3 4" key="1">
    <citation type="submission" date="2023-07" db="EMBL/GenBank/DDBJ databases">
        <title>Sorghum-associated microbial communities from plants grown in Nebraska, USA.</title>
        <authorList>
            <person name="Schachtman D."/>
        </authorList>
    </citation>
    <scope>NUCLEOTIDE SEQUENCE [LARGE SCALE GENOMIC DNA]</scope>
    <source>
        <strain evidence="3 4">584</strain>
    </source>
</reference>
<protein>
    <submittedName>
        <fullName evidence="3">Zn-dependent peptidase ImmA (M78 family)/transcriptional regulator with XRE-family HTH domain</fullName>
    </submittedName>
</protein>
<evidence type="ECO:0000313" key="3">
    <source>
        <dbReference type="EMBL" id="MDR6293797.1"/>
    </source>
</evidence>
<dbReference type="Proteomes" id="UP001262410">
    <property type="component" value="Unassembled WGS sequence"/>
</dbReference>
<feature type="domain" description="HTH cro/C1-type" evidence="2">
    <location>
        <begin position="8"/>
        <end position="62"/>
    </location>
</feature>
<dbReference type="Pfam" id="PF06114">
    <property type="entry name" value="Peptidase_M78"/>
    <property type="match status" value="1"/>
</dbReference>
<dbReference type="InterPro" id="IPR001387">
    <property type="entry name" value="Cro/C1-type_HTH"/>
</dbReference>
<dbReference type="RefSeq" id="WP_309801055.1">
    <property type="nucleotide sequence ID" value="NZ_JAVDPW010000014.1"/>
</dbReference>
<name>A0ABU1JYU7_9PROT</name>
<dbReference type="PANTHER" id="PTHR43236:SF1">
    <property type="entry name" value="BLL7220 PROTEIN"/>
    <property type="match status" value="1"/>
</dbReference>
<evidence type="ECO:0000259" key="2">
    <source>
        <dbReference type="PROSITE" id="PS50943"/>
    </source>
</evidence>
<accession>A0ABU1JYU7</accession>
<organism evidence="3 4">
    <name type="scientific">Inquilinus ginsengisoli</name>
    <dbReference type="NCBI Taxonomy" id="363840"/>
    <lineage>
        <taxon>Bacteria</taxon>
        <taxon>Pseudomonadati</taxon>
        <taxon>Pseudomonadota</taxon>
        <taxon>Alphaproteobacteria</taxon>
        <taxon>Rhodospirillales</taxon>
        <taxon>Rhodospirillaceae</taxon>
        <taxon>Inquilinus</taxon>
    </lineage>
</organism>
<dbReference type="PROSITE" id="PS50943">
    <property type="entry name" value="HTH_CROC1"/>
    <property type="match status" value="1"/>
</dbReference>
<dbReference type="PANTHER" id="PTHR43236">
    <property type="entry name" value="ANTITOXIN HIGA1"/>
    <property type="match status" value="1"/>
</dbReference>
<comment type="similarity">
    <text evidence="1">Belongs to the short-chain fatty acyl-CoA assimilation regulator (ScfR) family.</text>
</comment>
<evidence type="ECO:0000313" key="4">
    <source>
        <dbReference type="Proteomes" id="UP001262410"/>
    </source>
</evidence>
<dbReference type="SMART" id="SM00530">
    <property type="entry name" value="HTH_XRE"/>
    <property type="match status" value="1"/>
</dbReference>
<sequence>MSSVGDMLRLARQRLGFTQKAASSQLGIPQPVLSRFENGVAEPDGALLSKAARVYDIPKEFFDLKEPVYGPPVSVHPMPRAKADVTARDLDMVTAELNIRAMQLRRFLEAVDFKPTHELPFLDVESYGSPQKVAALLRAHWNLPPGPIKNLTAVVERAGAVVGLSDFGGASVSGMTFRVPGQPPLILINADHPADRMRFTLAHELGHLVEHRFPTPSMEPEANEFASEFLMPAADIHPYFAGRRITLELLAALKPEWRVSMQALLRRSKDLGYTDQNQYRYLMQRISQRGWRLREPPELDFEREHPMVISSIINAHIKDLGYTLTDLTKFVPMYEREFSRLYGDIGGQTPGPRLRLVM</sequence>
<dbReference type="Gene3D" id="1.10.260.40">
    <property type="entry name" value="lambda repressor-like DNA-binding domains"/>
    <property type="match status" value="1"/>
</dbReference>
<dbReference type="InterPro" id="IPR010982">
    <property type="entry name" value="Lambda_DNA-bd_dom_sf"/>
</dbReference>
<dbReference type="Gene3D" id="1.10.10.2910">
    <property type="match status" value="1"/>
</dbReference>
<proteinExistence type="inferred from homology"/>
<dbReference type="CDD" id="cd00093">
    <property type="entry name" value="HTH_XRE"/>
    <property type="match status" value="1"/>
</dbReference>
<comment type="caution">
    <text evidence="3">The sequence shown here is derived from an EMBL/GenBank/DDBJ whole genome shotgun (WGS) entry which is preliminary data.</text>
</comment>
<keyword evidence="4" id="KW-1185">Reference proteome</keyword>